<evidence type="ECO:0000256" key="4">
    <source>
        <dbReference type="ARBA" id="ARBA00022842"/>
    </source>
</evidence>
<dbReference type="InterPro" id="IPR029060">
    <property type="entry name" value="PIN-like_dom_sf"/>
</dbReference>
<dbReference type="eggNOG" id="COG4956">
    <property type="taxonomic scope" value="Bacteria"/>
</dbReference>
<dbReference type="PROSITE" id="PS50926">
    <property type="entry name" value="TRAM"/>
    <property type="match status" value="1"/>
</dbReference>
<accession>W6S5I6</accession>
<dbReference type="SMART" id="SM00670">
    <property type="entry name" value="PINc"/>
    <property type="match status" value="1"/>
</dbReference>
<keyword evidence="5" id="KW-1133">Transmembrane helix</keyword>
<evidence type="ECO:0000313" key="7">
    <source>
        <dbReference type="EMBL" id="CDM69612.1"/>
    </source>
</evidence>
<proteinExistence type="predicted"/>
<dbReference type="PANTHER" id="PTHR11603">
    <property type="entry name" value="AAA FAMILY ATPASE"/>
    <property type="match status" value="1"/>
</dbReference>
<keyword evidence="8" id="KW-1185">Reference proteome</keyword>
<comment type="cofactor">
    <cofactor evidence="1">
        <name>Mg(2+)</name>
        <dbReference type="ChEBI" id="CHEBI:18420"/>
    </cofactor>
</comment>
<dbReference type="KEGG" id="clt:CM240_2476"/>
<dbReference type="RefSeq" id="WP_044039411.1">
    <property type="nucleotide sequence ID" value="NZ_HG917868.1"/>
</dbReference>
<keyword evidence="3" id="KW-0378">Hydrolase</keyword>
<dbReference type="AlphaFoldDB" id="W6S5I6"/>
<dbReference type="SUPFAM" id="SSF88723">
    <property type="entry name" value="PIN domain-like"/>
    <property type="match status" value="1"/>
</dbReference>
<feature type="transmembrane region" description="Helical" evidence="5">
    <location>
        <begin position="5"/>
        <end position="22"/>
    </location>
</feature>
<sequence length="365" mass="40266">MIRKVIRIILTIMGVMLGYFLANSILSIEGISHIDNIRENLVLAMSSCIIFSLIIGIIFYFISPLLIKLLFNFMEYIEKYTQKMAMIDILLGATGGIIGLLIGVLIGTLFASISEFFAILSIIGSLSLAIICGDIAVKKKEEIIAFFTGLNRRNNSKEKKGKRSNNFGEVPKVLDTSVIIDGRILDISGTGFIEGPLVIPQFVLDELRHISDSADDLKRTKGRRGLDILNKIQKDLPIEVQISDMDFPDITEVDSKLLKLAQVLNGKVVTNDFNLNKVAEFQGVPVLNINDLANAIKPVLLPGEELKLQIIKEGKENNQGIGYLDDGTMIVVENGKRYIGEFIDASVTSVLQTSAGRMIFATRKS</sequence>
<dbReference type="PATRIC" id="fig|1216932.3.peg.2455"/>
<evidence type="ECO:0000256" key="3">
    <source>
        <dbReference type="ARBA" id="ARBA00022801"/>
    </source>
</evidence>
<keyword evidence="5" id="KW-0812">Transmembrane</keyword>
<dbReference type="PANTHER" id="PTHR11603:SF147">
    <property type="entry name" value="MEMBRANE PROTEIN"/>
    <property type="match status" value="1"/>
</dbReference>
<dbReference type="Gene3D" id="3.40.50.1010">
    <property type="entry name" value="5'-nuclease"/>
    <property type="match status" value="1"/>
</dbReference>
<dbReference type="HOGENOM" id="CLU_050839_0_0_9"/>
<dbReference type="OrthoDB" id="9780734at2"/>
<organism evidence="7 8">
    <name type="scientific">Clostridium bornimense</name>
    <dbReference type="NCBI Taxonomy" id="1216932"/>
    <lineage>
        <taxon>Bacteria</taxon>
        <taxon>Bacillati</taxon>
        <taxon>Bacillota</taxon>
        <taxon>Clostridia</taxon>
        <taxon>Eubacteriales</taxon>
        <taxon>Clostridiaceae</taxon>
        <taxon>Clostridium</taxon>
    </lineage>
</organism>
<evidence type="ECO:0000259" key="6">
    <source>
        <dbReference type="PROSITE" id="PS50926"/>
    </source>
</evidence>
<evidence type="ECO:0000313" key="8">
    <source>
        <dbReference type="Proteomes" id="UP000019426"/>
    </source>
</evidence>
<dbReference type="Pfam" id="PF01850">
    <property type="entry name" value="PIN"/>
    <property type="match status" value="1"/>
</dbReference>
<evidence type="ECO:0000256" key="5">
    <source>
        <dbReference type="SAM" id="Phobius"/>
    </source>
</evidence>
<feature type="transmembrane region" description="Helical" evidence="5">
    <location>
        <begin position="87"/>
        <end position="110"/>
    </location>
</feature>
<dbReference type="InterPro" id="IPR002716">
    <property type="entry name" value="PIN_dom"/>
</dbReference>
<dbReference type="STRING" id="1216932.CM240_2476"/>
<keyword evidence="5" id="KW-0472">Membrane</keyword>
<reference evidence="7 8" key="1">
    <citation type="submission" date="2013-11" db="EMBL/GenBank/DDBJ databases">
        <title>Complete genome sequence of Clostridum sp. M2/40.</title>
        <authorList>
            <person name="Wibberg D."/>
            <person name="Puehler A."/>
            <person name="Schlueter A."/>
        </authorList>
    </citation>
    <scope>NUCLEOTIDE SEQUENCE [LARGE SCALE GENOMIC DNA]</scope>
    <source>
        <strain evidence="8">M2/40</strain>
    </source>
</reference>
<protein>
    <submittedName>
        <fullName evidence="7">Putative PIN and TRAM-domain containing protein YacL</fullName>
    </submittedName>
</protein>
<feature type="domain" description="TRAM" evidence="6">
    <location>
        <begin position="299"/>
        <end position="360"/>
    </location>
</feature>
<dbReference type="GO" id="GO:0016787">
    <property type="term" value="F:hydrolase activity"/>
    <property type="evidence" value="ECO:0007669"/>
    <property type="project" value="UniProtKB-KW"/>
</dbReference>
<evidence type="ECO:0000256" key="1">
    <source>
        <dbReference type="ARBA" id="ARBA00001946"/>
    </source>
</evidence>
<feature type="transmembrane region" description="Helical" evidence="5">
    <location>
        <begin position="42"/>
        <end position="67"/>
    </location>
</feature>
<name>W6S5I6_9CLOT</name>
<dbReference type="EMBL" id="HG917868">
    <property type="protein sequence ID" value="CDM69612.1"/>
    <property type="molecule type" value="Genomic_DNA"/>
</dbReference>
<dbReference type="Pfam" id="PF01938">
    <property type="entry name" value="TRAM"/>
    <property type="match status" value="1"/>
</dbReference>
<keyword evidence="2" id="KW-0540">Nuclease</keyword>
<gene>
    <name evidence="7" type="primary">yacL</name>
    <name evidence="7" type="ORF">CM240_2476</name>
</gene>
<dbReference type="Proteomes" id="UP000019426">
    <property type="component" value="Chromosome M2/40_rep1"/>
</dbReference>
<dbReference type="InterPro" id="IPR002792">
    <property type="entry name" value="TRAM_dom"/>
</dbReference>
<dbReference type="CDD" id="cd09877">
    <property type="entry name" value="PIN_YacL-like"/>
    <property type="match status" value="1"/>
</dbReference>
<dbReference type="InterPro" id="IPR052041">
    <property type="entry name" value="Nucleic_acid_metab_PIN/TRAM"/>
</dbReference>
<feature type="transmembrane region" description="Helical" evidence="5">
    <location>
        <begin position="116"/>
        <end position="137"/>
    </location>
</feature>
<keyword evidence="4" id="KW-0460">Magnesium</keyword>
<dbReference type="GO" id="GO:0004518">
    <property type="term" value="F:nuclease activity"/>
    <property type="evidence" value="ECO:0007669"/>
    <property type="project" value="UniProtKB-KW"/>
</dbReference>
<evidence type="ECO:0000256" key="2">
    <source>
        <dbReference type="ARBA" id="ARBA00022722"/>
    </source>
</evidence>